<proteinExistence type="predicted"/>
<dbReference type="PANTHER" id="PTHR42776">
    <property type="entry name" value="SERINE PEPTIDASE S9 FAMILY MEMBER"/>
    <property type="match status" value="1"/>
</dbReference>
<name>A0A6J4SV92_9SPHN</name>
<gene>
    <name evidence="3" type="ORF">AVDCRST_MAG09-1076</name>
</gene>
<dbReference type="InterPro" id="IPR001375">
    <property type="entry name" value="Peptidase_S9_cat"/>
</dbReference>
<dbReference type="SUPFAM" id="SSF53474">
    <property type="entry name" value="alpha/beta-Hydrolases"/>
    <property type="match status" value="1"/>
</dbReference>
<sequence length="84" mass="9289">MDLRAVSPISFVSKVRVPLLIAHGEEDERVPAKQSRMMMEALTKAGGNVTSVFCKKGGHSFSSSEDFADWLRRLEAFLAKHNPA</sequence>
<dbReference type="InterPro" id="IPR029058">
    <property type="entry name" value="AB_hydrolase_fold"/>
</dbReference>
<feature type="domain" description="Peptidase S9 prolyl oligopeptidase catalytic" evidence="2">
    <location>
        <begin position="4"/>
        <end position="81"/>
    </location>
</feature>
<evidence type="ECO:0000259" key="2">
    <source>
        <dbReference type="Pfam" id="PF00326"/>
    </source>
</evidence>
<dbReference type="PANTHER" id="PTHR42776:SF27">
    <property type="entry name" value="DIPEPTIDYL PEPTIDASE FAMILY MEMBER 6"/>
    <property type="match status" value="1"/>
</dbReference>
<keyword evidence="1" id="KW-0378">Hydrolase</keyword>
<dbReference type="Pfam" id="PF00326">
    <property type="entry name" value="Peptidase_S9"/>
    <property type="match status" value="1"/>
</dbReference>
<protein>
    <recommendedName>
        <fullName evidence="2">Peptidase S9 prolyl oligopeptidase catalytic domain-containing protein</fullName>
    </recommendedName>
</protein>
<dbReference type="EMBL" id="CADCVZ010000025">
    <property type="protein sequence ID" value="CAA9506380.1"/>
    <property type="molecule type" value="Genomic_DNA"/>
</dbReference>
<dbReference type="AlphaFoldDB" id="A0A6J4SV92"/>
<dbReference type="GO" id="GO:0004252">
    <property type="term" value="F:serine-type endopeptidase activity"/>
    <property type="evidence" value="ECO:0007669"/>
    <property type="project" value="TreeGrafter"/>
</dbReference>
<reference evidence="3" key="1">
    <citation type="submission" date="2020-02" db="EMBL/GenBank/DDBJ databases">
        <authorList>
            <person name="Meier V. D."/>
        </authorList>
    </citation>
    <scope>NUCLEOTIDE SEQUENCE</scope>
    <source>
        <strain evidence="3">AVDCRST_MAG09</strain>
    </source>
</reference>
<accession>A0A6J4SV92</accession>
<organism evidence="3">
    <name type="scientific">uncultured Sphingomonas sp</name>
    <dbReference type="NCBI Taxonomy" id="158754"/>
    <lineage>
        <taxon>Bacteria</taxon>
        <taxon>Pseudomonadati</taxon>
        <taxon>Pseudomonadota</taxon>
        <taxon>Alphaproteobacteria</taxon>
        <taxon>Sphingomonadales</taxon>
        <taxon>Sphingomonadaceae</taxon>
        <taxon>Sphingomonas</taxon>
        <taxon>environmental samples</taxon>
    </lineage>
</organism>
<dbReference type="Gene3D" id="3.40.50.1820">
    <property type="entry name" value="alpha/beta hydrolase"/>
    <property type="match status" value="1"/>
</dbReference>
<evidence type="ECO:0000256" key="1">
    <source>
        <dbReference type="ARBA" id="ARBA00022801"/>
    </source>
</evidence>
<dbReference type="GO" id="GO:0006508">
    <property type="term" value="P:proteolysis"/>
    <property type="evidence" value="ECO:0007669"/>
    <property type="project" value="InterPro"/>
</dbReference>
<evidence type="ECO:0000313" key="3">
    <source>
        <dbReference type="EMBL" id="CAA9506380.1"/>
    </source>
</evidence>